<name>A0A2L2XGD3_9FIRM</name>
<reference evidence="2" key="1">
    <citation type="submission" date="2018-02" db="EMBL/GenBank/DDBJ databases">
        <title>Genome sequence of Desulfocucumis palustris strain NAW-5.</title>
        <authorList>
            <person name="Watanabe M."/>
            <person name="Kojima H."/>
            <person name="Fukui M."/>
        </authorList>
    </citation>
    <scope>NUCLEOTIDE SEQUENCE [LARGE SCALE GENOMIC DNA]</scope>
    <source>
        <strain evidence="2">NAW-5</strain>
    </source>
</reference>
<sequence>MKKFRVMFALSNECAEKFDAIENKSEYVSLAVEWYLKFGVDFIDRIRSIESILKEKCDLKGHQEEVIIKRIDDLEASLLKELGFQGAESLKDRNAVREELAKLRRKLFLND</sequence>
<evidence type="ECO:0000313" key="1">
    <source>
        <dbReference type="EMBL" id="GBF35419.1"/>
    </source>
</evidence>
<organism evidence="1 2">
    <name type="scientific">Desulfocucumis palustris</name>
    <dbReference type="NCBI Taxonomy" id="1898651"/>
    <lineage>
        <taxon>Bacteria</taxon>
        <taxon>Bacillati</taxon>
        <taxon>Bacillota</taxon>
        <taxon>Clostridia</taxon>
        <taxon>Eubacteriales</taxon>
        <taxon>Desulfocucumaceae</taxon>
        <taxon>Desulfocucumis</taxon>
    </lineage>
</organism>
<protein>
    <submittedName>
        <fullName evidence="1">Uncharacterized protein</fullName>
    </submittedName>
</protein>
<dbReference type="EMBL" id="BFAV01000162">
    <property type="protein sequence ID" value="GBF35419.1"/>
    <property type="molecule type" value="Genomic_DNA"/>
</dbReference>
<dbReference type="AlphaFoldDB" id="A0A2L2XGD3"/>
<dbReference type="RefSeq" id="WP_104373489.1">
    <property type="nucleotide sequence ID" value="NZ_BFAV01000162.1"/>
</dbReference>
<dbReference type="Proteomes" id="UP000239549">
    <property type="component" value="Unassembled WGS sequence"/>
</dbReference>
<proteinExistence type="predicted"/>
<keyword evidence="2" id="KW-1185">Reference proteome</keyword>
<gene>
    <name evidence="1" type="ORF">DCCM_4546</name>
</gene>
<evidence type="ECO:0000313" key="2">
    <source>
        <dbReference type="Proteomes" id="UP000239549"/>
    </source>
</evidence>
<accession>A0A2L2XGD3</accession>
<comment type="caution">
    <text evidence="1">The sequence shown here is derived from an EMBL/GenBank/DDBJ whole genome shotgun (WGS) entry which is preliminary data.</text>
</comment>